<evidence type="ECO:0000256" key="11">
    <source>
        <dbReference type="SAM" id="MobiDB-lite"/>
    </source>
</evidence>
<evidence type="ECO:0000256" key="4">
    <source>
        <dbReference type="ARBA" id="ARBA00022448"/>
    </source>
</evidence>
<proteinExistence type="inferred from homology"/>
<dbReference type="AlphaFoldDB" id="A0AAE0GV42"/>
<protein>
    <submittedName>
        <fullName evidence="13">Uncharacterized protein</fullName>
    </submittedName>
</protein>
<feature type="transmembrane region" description="Helical" evidence="12">
    <location>
        <begin position="177"/>
        <end position="198"/>
    </location>
</feature>
<evidence type="ECO:0000256" key="6">
    <source>
        <dbReference type="ARBA" id="ARBA00022824"/>
    </source>
</evidence>
<feature type="transmembrane region" description="Helical" evidence="12">
    <location>
        <begin position="210"/>
        <end position="230"/>
    </location>
</feature>
<evidence type="ECO:0000313" key="13">
    <source>
        <dbReference type="EMBL" id="KAK3284857.1"/>
    </source>
</evidence>
<keyword evidence="8 12" id="KW-1133">Transmembrane helix</keyword>
<dbReference type="PANTHER" id="PTHR14083">
    <property type="entry name" value="YIP1 INTERACTING FACTOR HOMOLOG YIF1 PROTEIN"/>
    <property type="match status" value="1"/>
</dbReference>
<organism evidence="13 14">
    <name type="scientific">Cymbomonas tetramitiformis</name>
    <dbReference type="NCBI Taxonomy" id="36881"/>
    <lineage>
        <taxon>Eukaryota</taxon>
        <taxon>Viridiplantae</taxon>
        <taxon>Chlorophyta</taxon>
        <taxon>Pyramimonadophyceae</taxon>
        <taxon>Pyramimonadales</taxon>
        <taxon>Pyramimonadaceae</taxon>
        <taxon>Cymbomonas</taxon>
    </lineage>
</organism>
<keyword evidence="7" id="KW-0653">Protein transport</keyword>
<comment type="subcellular location">
    <subcellularLocation>
        <location evidence="1">Endoplasmic reticulum membrane</location>
        <topology evidence="1">Multi-pass membrane protein</topology>
    </subcellularLocation>
    <subcellularLocation>
        <location evidence="2">Golgi apparatus membrane</location>
        <topology evidence="2">Multi-pass membrane protein</topology>
    </subcellularLocation>
</comment>
<evidence type="ECO:0000256" key="3">
    <source>
        <dbReference type="ARBA" id="ARBA00009727"/>
    </source>
</evidence>
<feature type="compositionally biased region" description="Polar residues" evidence="11">
    <location>
        <begin position="34"/>
        <end position="45"/>
    </location>
</feature>
<gene>
    <name evidence="13" type="ORF">CYMTET_7524</name>
</gene>
<evidence type="ECO:0000256" key="10">
    <source>
        <dbReference type="ARBA" id="ARBA00023136"/>
    </source>
</evidence>
<comment type="caution">
    <text evidence="13">The sequence shown here is derived from an EMBL/GenBank/DDBJ whole genome shotgun (WGS) entry which is preliminary data.</text>
</comment>
<dbReference type="GO" id="GO:0015031">
    <property type="term" value="P:protein transport"/>
    <property type="evidence" value="ECO:0007669"/>
    <property type="project" value="UniProtKB-KW"/>
</dbReference>
<evidence type="ECO:0000256" key="2">
    <source>
        <dbReference type="ARBA" id="ARBA00004653"/>
    </source>
</evidence>
<feature type="transmembrane region" description="Helical" evidence="12">
    <location>
        <begin position="268"/>
        <end position="289"/>
    </location>
</feature>
<dbReference type="GO" id="GO:0006888">
    <property type="term" value="P:endoplasmic reticulum to Golgi vesicle-mediated transport"/>
    <property type="evidence" value="ECO:0007669"/>
    <property type="project" value="InterPro"/>
</dbReference>
<evidence type="ECO:0000256" key="7">
    <source>
        <dbReference type="ARBA" id="ARBA00022927"/>
    </source>
</evidence>
<dbReference type="PANTHER" id="PTHR14083:SF0">
    <property type="entry name" value="YIP1D-INTERACTING FACTOR 1, ISOFORM C"/>
    <property type="match status" value="1"/>
</dbReference>
<dbReference type="GO" id="GO:0030134">
    <property type="term" value="C:COPII-coated ER to Golgi transport vesicle"/>
    <property type="evidence" value="ECO:0007669"/>
    <property type="project" value="TreeGrafter"/>
</dbReference>
<dbReference type="GO" id="GO:0005789">
    <property type="term" value="C:endoplasmic reticulum membrane"/>
    <property type="evidence" value="ECO:0007669"/>
    <property type="project" value="UniProtKB-SubCell"/>
</dbReference>
<name>A0AAE0GV42_9CHLO</name>
<evidence type="ECO:0000256" key="9">
    <source>
        <dbReference type="ARBA" id="ARBA00023034"/>
    </source>
</evidence>
<dbReference type="EMBL" id="LGRX02002112">
    <property type="protein sequence ID" value="KAK3284857.1"/>
    <property type="molecule type" value="Genomic_DNA"/>
</dbReference>
<comment type="similarity">
    <text evidence="3">Belongs to the YIF1 family.</text>
</comment>
<dbReference type="Proteomes" id="UP001190700">
    <property type="component" value="Unassembled WGS sequence"/>
</dbReference>
<keyword evidence="6" id="KW-0256">Endoplasmic reticulum</keyword>
<sequence>MAEFYQNQNQFNQPVYNTQAGPQMPAQTAAPLGSSPNPQTYQHNTGAVYPSHAPQGEAQMQGQMDFQAGPSAGGMPFDVMGGDAAMFQVAKAGFGVYGEKVFGGGQQFVKNTASKYLSGHDMGYYYMISNRYVLNKLKVLLCPFLHKGSQAWTRIPDQVANKLTYKPPRLDVNAPDLYLPSMGFLTYSLLCCLSMAVGGRFVPEMLRSRIWRGLISWTVSYIILWLGLSSLSSQQVPIKPPFLDLVAFSGYMFVPISLEVGAGLISSYAYYGTWAWGSLCSAVFLVKTLKRIIFAEARNYGVATPASHNYVLLALGLLQFPLSYFMGVLP</sequence>
<dbReference type="InterPro" id="IPR005578">
    <property type="entry name" value="Yif1_fam"/>
</dbReference>
<keyword evidence="10 12" id="KW-0472">Membrane</keyword>
<keyword evidence="9" id="KW-0333">Golgi apparatus</keyword>
<accession>A0AAE0GV42</accession>
<evidence type="ECO:0000256" key="12">
    <source>
        <dbReference type="SAM" id="Phobius"/>
    </source>
</evidence>
<keyword evidence="14" id="KW-1185">Reference proteome</keyword>
<dbReference type="GO" id="GO:0000139">
    <property type="term" value="C:Golgi membrane"/>
    <property type="evidence" value="ECO:0007669"/>
    <property type="project" value="UniProtKB-SubCell"/>
</dbReference>
<feature type="transmembrane region" description="Helical" evidence="12">
    <location>
        <begin position="310"/>
        <end position="329"/>
    </location>
</feature>
<feature type="transmembrane region" description="Helical" evidence="12">
    <location>
        <begin position="242"/>
        <end position="262"/>
    </location>
</feature>
<keyword evidence="5 12" id="KW-0812">Transmembrane</keyword>
<dbReference type="GO" id="GO:0005793">
    <property type="term" value="C:endoplasmic reticulum-Golgi intermediate compartment"/>
    <property type="evidence" value="ECO:0007669"/>
    <property type="project" value="TreeGrafter"/>
</dbReference>
<keyword evidence="4" id="KW-0813">Transport</keyword>
<evidence type="ECO:0000256" key="5">
    <source>
        <dbReference type="ARBA" id="ARBA00022692"/>
    </source>
</evidence>
<feature type="region of interest" description="Disordered" evidence="11">
    <location>
        <begin position="14"/>
        <end position="53"/>
    </location>
</feature>
<reference evidence="13 14" key="1">
    <citation type="journal article" date="2015" name="Genome Biol. Evol.">
        <title>Comparative Genomics of a Bacterivorous Green Alga Reveals Evolutionary Causalities and Consequences of Phago-Mixotrophic Mode of Nutrition.</title>
        <authorList>
            <person name="Burns J.A."/>
            <person name="Paasch A."/>
            <person name="Narechania A."/>
            <person name="Kim E."/>
        </authorList>
    </citation>
    <scope>NUCLEOTIDE SEQUENCE [LARGE SCALE GENOMIC DNA]</scope>
    <source>
        <strain evidence="13 14">PLY_AMNH</strain>
    </source>
</reference>
<evidence type="ECO:0000256" key="1">
    <source>
        <dbReference type="ARBA" id="ARBA00004477"/>
    </source>
</evidence>
<evidence type="ECO:0000313" key="14">
    <source>
        <dbReference type="Proteomes" id="UP001190700"/>
    </source>
</evidence>
<dbReference type="Pfam" id="PF03878">
    <property type="entry name" value="YIF1"/>
    <property type="match status" value="1"/>
</dbReference>
<evidence type="ECO:0000256" key="8">
    <source>
        <dbReference type="ARBA" id="ARBA00022989"/>
    </source>
</evidence>